<dbReference type="InterPro" id="IPR004919">
    <property type="entry name" value="GmrSD_N"/>
</dbReference>
<feature type="domain" description="GmrSD restriction endonucleases N-terminal" evidence="1">
    <location>
        <begin position="4"/>
        <end position="362"/>
    </location>
</feature>
<evidence type="ECO:0000313" key="2">
    <source>
        <dbReference type="EMBL" id="UZE96824.1"/>
    </source>
</evidence>
<dbReference type="Pfam" id="PF03235">
    <property type="entry name" value="GmrSD_N"/>
    <property type="match status" value="1"/>
</dbReference>
<reference evidence="2" key="1">
    <citation type="submission" date="2022-06" db="EMBL/GenBank/DDBJ databases">
        <title>Alkalimarinus sp. nov., isolated from gut of a Alitta virens.</title>
        <authorList>
            <person name="Yang A.I."/>
            <person name="Shin N.-R."/>
        </authorList>
    </citation>
    <scope>NUCLEOTIDE SEQUENCE</scope>
    <source>
        <strain evidence="2">A2M4</strain>
    </source>
</reference>
<organism evidence="2 3">
    <name type="scientific">Alkalimarinus alittae</name>
    <dbReference type="NCBI Taxonomy" id="2961619"/>
    <lineage>
        <taxon>Bacteria</taxon>
        <taxon>Pseudomonadati</taxon>
        <taxon>Pseudomonadota</taxon>
        <taxon>Gammaproteobacteria</taxon>
        <taxon>Alteromonadales</taxon>
        <taxon>Alteromonadaceae</taxon>
        <taxon>Alkalimarinus</taxon>
    </lineage>
</organism>
<name>A0ABY6N412_9ALTE</name>
<dbReference type="Proteomes" id="UP001163739">
    <property type="component" value="Chromosome"/>
</dbReference>
<gene>
    <name evidence="2" type="ORF">NKI27_03465</name>
</gene>
<protein>
    <submittedName>
        <fullName evidence="2">DUF262 domain-containing protein</fullName>
    </submittedName>
</protein>
<dbReference type="PANTHER" id="PTHR37292:SF2">
    <property type="entry name" value="DUF262 DOMAIN-CONTAINING PROTEIN"/>
    <property type="match status" value="1"/>
</dbReference>
<keyword evidence="3" id="KW-1185">Reference proteome</keyword>
<evidence type="ECO:0000313" key="3">
    <source>
        <dbReference type="Proteomes" id="UP001163739"/>
    </source>
</evidence>
<dbReference type="EMBL" id="CP100390">
    <property type="protein sequence ID" value="UZE96824.1"/>
    <property type="molecule type" value="Genomic_DNA"/>
</dbReference>
<dbReference type="PANTHER" id="PTHR37292">
    <property type="entry name" value="VNG6097C"/>
    <property type="match status" value="1"/>
</dbReference>
<proteinExistence type="predicted"/>
<accession>A0ABY6N412</accession>
<dbReference type="RefSeq" id="WP_265048309.1">
    <property type="nucleotide sequence ID" value="NZ_CP100390.1"/>
</dbReference>
<evidence type="ECO:0000259" key="1">
    <source>
        <dbReference type="Pfam" id="PF03235"/>
    </source>
</evidence>
<sequence length="755" mass="85780">MSKLKDIFKKINDEILLLPDFQRDYKWGMEKQRNLLSSLLLKFPIGSSLTLNGKSTDFAARKIGELKQTNQEEEFECEYLLDGQQRTTTLYNALNNTYCINDTVLKFTELTPDTEEQCKKELKSLLSKKANSIKVRWFLKLPDGSDSTNAISDLFGAKKLKFDSKAIDEYEPEDITEIIKEQRFDEKNTGVTKWYSPFYEISFLHRGKSQKQFATDFVENCASEGLLPLFLIGESTDNIKNRIITRVLEKIASKNSQAIKDHINDDFSKVEKYDIDGVFDEFDNMNQIKEAGADFNVLLDKVFESLEKTWVSDVYNYLLNDLYNDYELLSIKTNDIRRAIPIFCHLNEGGMKLDDFDLLAARAAKKEEGDTEPYSLSEVVRSIMVDKLALSDPLKYETNSSGFLDLKNFDSIEDGLPTSYVKSAILAVCSLLAHGKANQFFENSPIELTKDKAKSKALLSLSTMQIRDNIEIAVKAVLRALAFLTIRCGIYNAKKLHYTLMVQPIAFAFTKDEHWNTKESLDRIECWYWSSLFSGAYLYDQSTVVIQDINSLFRWLEGGGDKVIAARKAKVFEDSDYSSKALLTMQGGEPPREGIRLAILQFVLSKDPYDLISEGVARLRSYDVDENTKDVHFIGANLIHDHHLIPLDIRKGLGATSEKVRNDPGHILNSPLNRVYISADANGKIGSLDPIRYFKYLGEAGAYKSNILSSNQIPDNFTEINTESCDDDKVLEVIEKRFAMITEAVGSRLLELKTN</sequence>